<keyword evidence="1" id="KW-0812">Transmembrane</keyword>
<reference evidence="2 3" key="1">
    <citation type="submission" date="2024-12" db="EMBL/GenBank/DDBJ databases">
        <title>The coexistence of Mycolicibacterium septicum and Mycolicibacterium nivoides in clinical samples.</title>
        <authorList>
            <person name="Wang C."/>
            <person name="Feng Y."/>
            <person name="Zong Z."/>
        </authorList>
    </citation>
    <scope>NUCLEOTIDE SEQUENCE [LARGE SCALE GENOMIC DNA]</scope>
    <source>
        <strain evidence="2 3">120309</strain>
    </source>
</reference>
<evidence type="ECO:0000313" key="2">
    <source>
        <dbReference type="EMBL" id="MFN6548736.1"/>
    </source>
</evidence>
<proteinExistence type="predicted"/>
<dbReference type="RefSeq" id="WP_409546067.1">
    <property type="nucleotide sequence ID" value="NZ_JBKBDD010000040.1"/>
</dbReference>
<dbReference type="EMBL" id="JBKBDD010000040">
    <property type="protein sequence ID" value="MFN6548736.1"/>
    <property type="molecule type" value="Genomic_DNA"/>
</dbReference>
<keyword evidence="3" id="KW-1185">Reference proteome</keyword>
<evidence type="ECO:0000256" key="1">
    <source>
        <dbReference type="SAM" id="Phobius"/>
    </source>
</evidence>
<name>A0ABW9LL84_9MYCO</name>
<keyword evidence="1" id="KW-1133">Transmembrane helix</keyword>
<comment type="caution">
    <text evidence="2">The sequence shown here is derived from an EMBL/GenBank/DDBJ whole genome shotgun (WGS) entry which is preliminary data.</text>
</comment>
<evidence type="ECO:0000313" key="3">
    <source>
        <dbReference type="Proteomes" id="UP001635816"/>
    </source>
</evidence>
<protein>
    <submittedName>
        <fullName evidence="2">Uncharacterized protein</fullName>
    </submittedName>
</protein>
<organism evidence="2 3">
    <name type="scientific">Mycolicibacterium nivoides</name>
    <dbReference type="NCBI Taxonomy" id="2487344"/>
    <lineage>
        <taxon>Bacteria</taxon>
        <taxon>Bacillati</taxon>
        <taxon>Actinomycetota</taxon>
        <taxon>Actinomycetes</taxon>
        <taxon>Mycobacteriales</taxon>
        <taxon>Mycobacteriaceae</taxon>
        <taxon>Mycolicibacterium</taxon>
    </lineage>
</organism>
<sequence length="77" mass="8235">MTSINNGQPDESPADQNGHVWWAITWRLLLIVVGIPAVWILRATGVVNLSTWQAIGLSVVLLLAAAGQQFLAAVIST</sequence>
<accession>A0ABW9LL84</accession>
<dbReference type="Proteomes" id="UP001635816">
    <property type="component" value="Unassembled WGS sequence"/>
</dbReference>
<gene>
    <name evidence="2" type="ORF">ACK4CT_36965</name>
</gene>
<feature type="transmembrane region" description="Helical" evidence="1">
    <location>
        <begin position="54"/>
        <end position="75"/>
    </location>
</feature>
<keyword evidence="1" id="KW-0472">Membrane</keyword>
<feature type="transmembrane region" description="Helical" evidence="1">
    <location>
        <begin position="20"/>
        <end position="42"/>
    </location>
</feature>